<evidence type="ECO:0008006" key="3">
    <source>
        <dbReference type="Google" id="ProtNLM"/>
    </source>
</evidence>
<reference evidence="1" key="1">
    <citation type="submission" date="2022-01" db="EMBL/GenBank/DDBJ databases">
        <title>Genome Sequence Resource for Two Populations of Ditylenchus destructor, the Migratory Endoparasitic Phytonematode.</title>
        <authorList>
            <person name="Zhang H."/>
            <person name="Lin R."/>
            <person name="Xie B."/>
        </authorList>
    </citation>
    <scope>NUCLEOTIDE SEQUENCE</scope>
    <source>
        <strain evidence="1">BazhouSP</strain>
    </source>
</reference>
<protein>
    <recommendedName>
        <fullName evidence="3">Tudor domain-containing protein</fullName>
    </recommendedName>
</protein>
<comment type="caution">
    <text evidence="1">The sequence shown here is derived from an EMBL/GenBank/DDBJ whole genome shotgun (WGS) entry which is preliminary data.</text>
</comment>
<evidence type="ECO:0000313" key="1">
    <source>
        <dbReference type="EMBL" id="KAI1704268.1"/>
    </source>
</evidence>
<sequence length="265" mass="30542">MYYYEGFFYKIRSYVVDNVLLALTDCAIRHQIPIKTSSSTMSATPNKGFQNPKLLPSDPIVVGGKYTGKVTSLNEAKNHFEFIVQLKSRQSDYAQVQRLLRQYDEILHYDPEPSPTPVQKGDYVLCRFQPSELRRCFVVDKILPENQILDISGNESTAKVLCIDTGVEYNVQMSDDCFFALRPPFDRYPPFAVHCTFGHISALMHPQKQQVLQKHFKDLISNQTEVELNVVSVHSECFFPSVYQAKVTVRKGIDYVITYPDFFWK</sequence>
<organism evidence="1 2">
    <name type="scientific">Ditylenchus destructor</name>
    <dbReference type="NCBI Taxonomy" id="166010"/>
    <lineage>
        <taxon>Eukaryota</taxon>
        <taxon>Metazoa</taxon>
        <taxon>Ecdysozoa</taxon>
        <taxon>Nematoda</taxon>
        <taxon>Chromadorea</taxon>
        <taxon>Rhabditida</taxon>
        <taxon>Tylenchina</taxon>
        <taxon>Tylenchomorpha</taxon>
        <taxon>Sphaerularioidea</taxon>
        <taxon>Anguinidae</taxon>
        <taxon>Anguininae</taxon>
        <taxon>Ditylenchus</taxon>
    </lineage>
</organism>
<keyword evidence="2" id="KW-1185">Reference proteome</keyword>
<name>A0AAD4MRZ0_9BILA</name>
<proteinExistence type="predicted"/>
<dbReference type="AlphaFoldDB" id="A0AAD4MRZ0"/>
<accession>A0AAD4MRZ0</accession>
<dbReference type="Gene3D" id="2.30.30.140">
    <property type="match status" value="1"/>
</dbReference>
<dbReference type="EMBL" id="JAKKPZ010000070">
    <property type="protein sequence ID" value="KAI1704268.1"/>
    <property type="molecule type" value="Genomic_DNA"/>
</dbReference>
<gene>
    <name evidence="1" type="ORF">DdX_14390</name>
</gene>
<evidence type="ECO:0000313" key="2">
    <source>
        <dbReference type="Proteomes" id="UP001201812"/>
    </source>
</evidence>
<dbReference type="SUPFAM" id="SSF63748">
    <property type="entry name" value="Tudor/PWWP/MBT"/>
    <property type="match status" value="1"/>
</dbReference>
<dbReference type="Proteomes" id="UP001201812">
    <property type="component" value="Unassembled WGS sequence"/>
</dbReference>